<dbReference type="Proteomes" id="UP000527355">
    <property type="component" value="Unassembled WGS sequence"/>
</dbReference>
<protein>
    <submittedName>
        <fullName evidence="2">Uncharacterized protein</fullName>
    </submittedName>
</protein>
<organism evidence="2 3">
    <name type="scientific">Myotis myotis</name>
    <name type="common">Greater mouse-eared bat</name>
    <name type="synonym">Vespertilio myotis</name>
    <dbReference type="NCBI Taxonomy" id="51298"/>
    <lineage>
        <taxon>Eukaryota</taxon>
        <taxon>Metazoa</taxon>
        <taxon>Chordata</taxon>
        <taxon>Craniata</taxon>
        <taxon>Vertebrata</taxon>
        <taxon>Euteleostomi</taxon>
        <taxon>Mammalia</taxon>
        <taxon>Eutheria</taxon>
        <taxon>Laurasiatheria</taxon>
        <taxon>Chiroptera</taxon>
        <taxon>Yangochiroptera</taxon>
        <taxon>Vespertilionidae</taxon>
        <taxon>Myotis</taxon>
    </lineage>
</organism>
<evidence type="ECO:0000256" key="1">
    <source>
        <dbReference type="SAM" id="MobiDB-lite"/>
    </source>
</evidence>
<accession>A0A7J7RUQ8</accession>
<reference evidence="2 3" key="1">
    <citation type="journal article" date="2020" name="Nature">
        <title>Six reference-quality genomes reveal evolution of bat adaptations.</title>
        <authorList>
            <person name="Jebb D."/>
            <person name="Huang Z."/>
            <person name="Pippel M."/>
            <person name="Hughes G.M."/>
            <person name="Lavrichenko K."/>
            <person name="Devanna P."/>
            <person name="Winkler S."/>
            <person name="Jermiin L.S."/>
            <person name="Skirmuntt E.C."/>
            <person name="Katzourakis A."/>
            <person name="Burkitt-Gray L."/>
            <person name="Ray D.A."/>
            <person name="Sullivan K.A.M."/>
            <person name="Roscito J.G."/>
            <person name="Kirilenko B.M."/>
            <person name="Davalos L.M."/>
            <person name="Corthals A.P."/>
            <person name="Power M.L."/>
            <person name="Jones G."/>
            <person name="Ransome R.D."/>
            <person name="Dechmann D.K.N."/>
            <person name="Locatelli A.G."/>
            <person name="Puechmaille S.J."/>
            <person name="Fedrigo O."/>
            <person name="Jarvis E.D."/>
            <person name="Hiller M."/>
            <person name="Vernes S.C."/>
            <person name="Myers E.W."/>
            <person name="Teeling E.C."/>
        </authorList>
    </citation>
    <scope>NUCLEOTIDE SEQUENCE [LARGE SCALE GENOMIC DNA]</scope>
    <source>
        <strain evidence="2">MMyoMyo1</strain>
        <tissue evidence="2">Flight muscle</tissue>
    </source>
</reference>
<keyword evidence="3" id="KW-1185">Reference proteome</keyword>
<dbReference type="AlphaFoldDB" id="A0A7J7RUQ8"/>
<proteinExistence type="predicted"/>
<feature type="region of interest" description="Disordered" evidence="1">
    <location>
        <begin position="1"/>
        <end position="20"/>
    </location>
</feature>
<evidence type="ECO:0000313" key="2">
    <source>
        <dbReference type="EMBL" id="KAF6279880.1"/>
    </source>
</evidence>
<sequence length="181" mass="19961">MHVPATDCPERPSDSPDRHRPAWRFMACLPSLWSSGRQTAAREPHAALWPLECGHEVPIALYVRARTWYFVEEPHLRGRSLPTTALGDGAGSLVHRASAKGLGQVAVRGDLPPVNRKWHPTTLPSDDASDRRFLFEEMRHASSPPTAGPEGNLHRLAGRALVWRELGMIFPTAPRAGSATQ</sequence>
<name>A0A7J7RUQ8_MYOMY</name>
<gene>
    <name evidence="2" type="ORF">mMyoMyo1_010139</name>
</gene>
<dbReference type="EMBL" id="JABWUV010000021">
    <property type="protein sequence ID" value="KAF6279880.1"/>
    <property type="molecule type" value="Genomic_DNA"/>
</dbReference>
<evidence type="ECO:0000313" key="3">
    <source>
        <dbReference type="Proteomes" id="UP000527355"/>
    </source>
</evidence>
<comment type="caution">
    <text evidence="2">The sequence shown here is derived from an EMBL/GenBank/DDBJ whole genome shotgun (WGS) entry which is preliminary data.</text>
</comment>
<feature type="compositionally biased region" description="Basic and acidic residues" evidence="1">
    <location>
        <begin position="8"/>
        <end position="20"/>
    </location>
</feature>